<evidence type="ECO:0000313" key="2">
    <source>
        <dbReference type="Proteomes" id="UP000295706"/>
    </source>
</evidence>
<dbReference type="RefSeq" id="WP_132116724.1">
    <property type="nucleotide sequence ID" value="NZ_SMJU01000005.1"/>
</dbReference>
<evidence type="ECO:0000313" key="1">
    <source>
        <dbReference type="EMBL" id="TDB65896.1"/>
    </source>
</evidence>
<proteinExistence type="predicted"/>
<protein>
    <recommendedName>
        <fullName evidence="3">Lipocalin-like domain-containing protein</fullName>
    </recommendedName>
</protein>
<sequence>MKKLLVLFLIVFAAGCKDKEPEPEPNYAADFVGEYWTNTADGGNSTAQTWVITESNNLLNITYTIDYTFRNQGKELRSKEVYTLKDIQVLNPVSFKIAQDAAVNEDGNLKTRRVEGEGVKSTKADGTVVIGITLKFTEPGASSSTSTDYLEFKKR</sequence>
<dbReference type="PROSITE" id="PS51257">
    <property type="entry name" value="PROKAR_LIPOPROTEIN"/>
    <property type="match status" value="1"/>
</dbReference>
<name>A0A4R4KGB1_9BACT</name>
<comment type="caution">
    <text evidence="1">The sequence shown here is derived from an EMBL/GenBank/DDBJ whole genome shotgun (WGS) entry which is preliminary data.</text>
</comment>
<gene>
    <name evidence="1" type="ORF">EZE20_09010</name>
</gene>
<dbReference type="EMBL" id="SMJU01000005">
    <property type="protein sequence ID" value="TDB65896.1"/>
    <property type="molecule type" value="Genomic_DNA"/>
</dbReference>
<evidence type="ECO:0008006" key="3">
    <source>
        <dbReference type="Google" id="ProtNLM"/>
    </source>
</evidence>
<dbReference type="AlphaFoldDB" id="A0A4R4KGB1"/>
<organism evidence="1 2">
    <name type="scientific">Arundinibacter roseus</name>
    <dbReference type="NCBI Taxonomy" id="2070510"/>
    <lineage>
        <taxon>Bacteria</taxon>
        <taxon>Pseudomonadati</taxon>
        <taxon>Bacteroidota</taxon>
        <taxon>Cytophagia</taxon>
        <taxon>Cytophagales</taxon>
        <taxon>Spirosomataceae</taxon>
        <taxon>Arundinibacter</taxon>
    </lineage>
</organism>
<dbReference type="OrthoDB" id="955523at2"/>
<accession>A0A4R4KGB1</accession>
<reference evidence="1 2" key="1">
    <citation type="submission" date="2019-02" db="EMBL/GenBank/DDBJ databases">
        <title>Arundinibacter roseus gen. nov., sp. nov., a new member of the family Cytophagaceae.</title>
        <authorList>
            <person name="Szuroczki S."/>
            <person name="Khayer B."/>
            <person name="Sproer C."/>
            <person name="Toumi M."/>
            <person name="Szabo A."/>
            <person name="Felfoldi T."/>
            <person name="Schumann P."/>
            <person name="Toth E."/>
        </authorList>
    </citation>
    <scope>NUCLEOTIDE SEQUENCE [LARGE SCALE GENOMIC DNA]</scope>
    <source>
        <strain evidence="1 2">DMA-k-7a</strain>
    </source>
</reference>
<keyword evidence="2" id="KW-1185">Reference proteome</keyword>
<dbReference type="Proteomes" id="UP000295706">
    <property type="component" value="Unassembled WGS sequence"/>
</dbReference>